<dbReference type="OrthoDB" id="20839at2759"/>
<feature type="compositionally biased region" description="Low complexity" evidence="5">
    <location>
        <begin position="289"/>
        <end position="299"/>
    </location>
</feature>
<dbReference type="Pfam" id="PF13832">
    <property type="entry name" value="zf-HC5HC2H_2"/>
    <property type="match status" value="1"/>
</dbReference>
<feature type="coiled-coil region" evidence="4">
    <location>
        <begin position="699"/>
        <end position="726"/>
    </location>
</feature>
<dbReference type="PROSITE" id="PS51805">
    <property type="entry name" value="EPHD"/>
    <property type="match status" value="1"/>
</dbReference>
<dbReference type="PANTHER" id="PTHR13793">
    <property type="entry name" value="PHD FINGER PROTEINS"/>
    <property type="match status" value="1"/>
</dbReference>
<dbReference type="GO" id="GO:0042393">
    <property type="term" value="F:histone binding"/>
    <property type="evidence" value="ECO:0000318"/>
    <property type="project" value="GO_Central"/>
</dbReference>
<evidence type="ECO:0000256" key="3">
    <source>
        <dbReference type="ARBA" id="ARBA00022833"/>
    </source>
</evidence>
<dbReference type="EnsemblMetazoa" id="PPA28550.1">
    <property type="protein sequence ID" value="PPA28550.1"/>
    <property type="gene ID" value="WBGene00118104"/>
</dbReference>
<accession>A0A2A6CHP7</accession>
<dbReference type="CDD" id="cd20901">
    <property type="entry name" value="CC_AF10"/>
    <property type="match status" value="1"/>
</dbReference>
<dbReference type="InterPro" id="IPR050701">
    <property type="entry name" value="Histone_Mod_Regulator"/>
</dbReference>
<keyword evidence="7" id="KW-1185">Reference proteome</keyword>
<evidence type="ECO:0000256" key="5">
    <source>
        <dbReference type="SAM" id="MobiDB-lite"/>
    </source>
</evidence>
<dbReference type="InterPro" id="IPR049781">
    <property type="entry name" value="AF10/AF17_PHD"/>
</dbReference>
<dbReference type="SUPFAM" id="SSF57903">
    <property type="entry name" value="FYVE/PHD zinc finger"/>
    <property type="match status" value="1"/>
</dbReference>
<dbReference type="GO" id="GO:0005634">
    <property type="term" value="C:nucleus"/>
    <property type="evidence" value="ECO:0000318"/>
    <property type="project" value="GO_Central"/>
</dbReference>
<keyword evidence="2" id="KW-0863">Zinc-finger</keyword>
<dbReference type="Gene3D" id="3.30.40.10">
    <property type="entry name" value="Zinc/RING finger domain, C3HC4 (zinc finger)"/>
    <property type="match status" value="2"/>
</dbReference>
<dbReference type="Proteomes" id="UP000005239">
    <property type="component" value="Unassembled WGS sequence"/>
</dbReference>
<dbReference type="PROSITE" id="PS01359">
    <property type="entry name" value="ZF_PHD_1"/>
    <property type="match status" value="1"/>
</dbReference>
<dbReference type="InterPro" id="IPR019786">
    <property type="entry name" value="Zinc_finger_PHD-type_CS"/>
</dbReference>
<proteinExistence type="predicted"/>
<feature type="compositionally biased region" description="Low complexity" evidence="5">
    <location>
        <begin position="482"/>
        <end position="491"/>
    </location>
</feature>
<keyword evidence="4" id="KW-0175">Coiled coil</keyword>
<feature type="compositionally biased region" description="Low complexity" evidence="5">
    <location>
        <begin position="637"/>
        <end position="663"/>
    </location>
</feature>
<feature type="region of interest" description="Disordered" evidence="5">
    <location>
        <begin position="572"/>
        <end position="600"/>
    </location>
</feature>
<dbReference type="CDD" id="cd15574">
    <property type="entry name" value="PHD_AF10_AF17"/>
    <property type="match status" value="1"/>
</dbReference>
<dbReference type="InterPro" id="IPR034732">
    <property type="entry name" value="EPHD"/>
</dbReference>
<dbReference type="SMART" id="SM00249">
    <property type="entry name" value="PHD"/>
    <property type="match status" value="2"/>
</dbReference>
<dbReference type="InterPro" id="IPR013083">
    <property type="entry name" value="Znf_RING/FYVE/PHD"/>
</dbReference>
<feature type="compositionally biased region" description="Polar residues" evidence="5">
    <location>
        <begin position="619"/>
        <end position="636"/>
    </location>
</feature>
<gene>
    <name evidence="6" type="primary">WBGene00118104</name>
</gene>
<organism evidence="6 7">
    <name type="scientific">Pristionchus pacificus</name>
    <name type="common">Parasitic nematode worm</name>
    <dbReference type="NCBI Taxonomy" id="54126"/>
    <lineage>
        <taxon>Eukaryota</taxon>
        <taxon>Metazoa</taxon>
        <taxon>Ecdysozoa</taxon>
        <taxon>Nematoda</taxon>
        <taxon>Chromadorea</taxon>
        <taxon>Rhabditida</taxon>
        <taxon>Rhabditina</taxon>
        <taxon>Diplogasteromorpha</taxon>
        <taxon>Diplogasteroidea</taxon>
        <taxon>Neodiplogasteridae</taxon>
        <taxon>Pristionchus</taxon>
    </lineage>
</organism>
<dbReference type="InterPro" id="IPR019787">
    <property type="entry name" value="Znf_PHD-finger"/>
</dbReference>
<dbReference type="GO" id="GO:0008270">
    <property type="term" value="F:zinc ion binding"/>
    <property type="evidence" value="ECO:0007669"/>
    <property type="project" value="UniProtKB-KW"/>
</dbReference>
<accession>A0A8R1UH22</accession>
<feature type="compositionally biased region" description="Low complexity" evidence="5">
    <location>
        <begin position="395"/>
        <end position="418"/>
    </location>
</feature>
<dbReference type="InterPro" id="IPR001965">
    <property type="entry name" value="Znf_PHD"/>
</dbReference>
<evidence type="ECO:0000256" key="4">
    <source>
        <dbReference type="SAM" id="Coils"/>
    </source>
</evidence>
<dbReference type="InterPro" id="IPR011011">
    <property type="entry name" value="Znf_FYVE_PHD"/>
</dbReference>
<evidence type="ECO:0000256" key="1">
    <source>
        <dbReference type="ARBA" id="ARBA00022723"/>
    </source>
</evidence>
<keyword evidence="1" id="KW-0479">Metal-binding</keyword>
<evidence type="ECO:0000313" key="7">
    <source>
        <dbReference type="Proteomes" id="UP000005239"/>
    </source>
</evidence>
<evidence type="ECO:0000256" key="2">
    <source>
        <dbReference type="ARBA" id="ARBA00022771"/>
    </source>
</evidence>
<dbReference type="GO" id="GO:0006357">
    <property type="term" value="P:regulation of transcription by RNA polymerase II"/>
    <property type="evidence" value="ECO:0000318"/>
    <property type="project" value="GO_Central"/>
</dbReference>
<dbReference type="PROSITE" id="PS50016">
    <property type="entry name" value="ZF_PHD_2"/>
    <property type="match status" value="1"/>
</dbReference>
<feature type="region of interest" description="Disordered" evidence="5">
    <location>
        <begin position="451"/>
        <end position="491"/>
    </location>
</feature>
<keyword evidence="3" id="KW-0862">Zinc</keyword>
<dbReference type="PANTHER" id="PTHR13793:SF164">
    <property type="entry name" value="ALHAMBRA, ISOFORM P"/>
    <property type="match status" value="1"/>
</dbReference>
<reference evidence="6" key="2">
    <citation type="submission" date="2022-06" db="UniProtKB">
        <authorList>
            <consortium name="EnsemblMetazoa"/>
        </authorList>
    </citation>
    <scope>IDENTIFICATION</scope>
    <source>
        <strain evidence="6">PS312</strain>
    </source>
</reference>
<feature type="region of interest" description="Disordered" evidence="5">
    <location>
        <begin position="357"/>
        <end position="437"/>
    </location>
</feature>
<reference evidence="7" key="1">
    <citation type="journal article" date="2008" name="Nat. Genet.">
        <title>The Pristionchus pacificus genome provides a unique perspective on nematode lifestyle and parasitism.</title>
        <authorList>
            <person name="Dieterich C."/>
            <person name="Clifton S.W."/>
            <person name="Schuster L.N."/>
            <person name="Chinwalla A."/>
            <person name="Delehaunty K."/>
            <person name="Dinkelacker I."/>
            <person name="Fulton L."/>
            <person name="Fulton R."/>
            <person name="Godfrey J."/>
            <person name="Minx P."/>
            <person name="Mitreva M."/>
            <person name="Roeseler W."/>
            <person name="Tian H."/>
            <person name="Witte H."/>
            <person name="Yang S.P."/>
            <person name="Wilson R.K."/>
            <person name="Sommer R.J."/>
        </authorList>
    </citation>
    <scope>NUCLEOTIDE SEQUENCE [LARGE SCALE GENOMIC DNA]</scope>
    <source>
        <strain evidence="7">PS312</strain>
    </source>
</reference>
<evidence type="ECO:0000313" key="6">
    <source>
        <dbReference type="EnsemblMetazoa" id="PPA28550.1"/>
    </source>
</evidence>
<feature type="region of interest" description="Disordered" evidence="5">
    <location>
        <begin position="235"/>
        <end position="307"/>
    </location>
</feature>
<sequence>MKEMLGGCCVCSDENGWNGNPLVYCDGPDCEVAVHQGCYGILEVPEGEWLCAKCQIASANGTSKANGVDHRNGNSLASPITHPRCDLCPFGYGALKRTNKNSWAHVICALYIPEVKFGDVHSMDPVILDDVPQDRFDRTCYLCEDEGAPRSAKVGACMNCNRPGCKKSFHVTCAQRRGLLCEEGGASKNVKYCGYCAHHLKKAKAQDPSIKIVPPCKVRPLPSISNSIDRSIEKTIDNHSSHRSSGSGERKSHKSKYSSSYGSGSLSNSVRDSNHQSLTNGGSSGYGGLTSSSSSLASTPKRPTADENGEKMMIDQLRSEPSLGSTVLGAAAAAAAAAAAGASPSDILAAATGSTTFSPPLTSSSRSSLAQEGATPPLKESASLNGHGGAASSLPGPSTSTAASGSPSSSIPMGGSAATTLGRGGSSPAPSSALFLNGSHHLTNHNRLADAASPMSTSSGGGFTPATSKGLLNGHGRPGTASPSPQLQSTSQLMQAAAAAAANSATMLSALNTSEYTVACGLSALNSSVGSTTTHNHPNVHPSVSGSVPVGAAIAAGLVTPKAGLGAFPVSTHTTTKRAAKDHEGGGKNSKRARNNAKSSVRELLDAVEPLVSVTAAQAQQLRQQSDADVKPNTSDPMGLGSLTGGLMPSTSTSSLLGSMQQSGSGGMPQGVPATMEELLERQWEQGSSFVISNSHFDVAQLLSCLHQLKKENSRLEDTLSTMIKRRDHLLALNARLAMPLGLERLAATLAQSAFLNNPQARQQLLSGSAGMDPLISALLMQQQQQQQAAAASSLINPNTAALMRMFMSTAPAANGGK</sequence>
<name>A0A2A6CHP7_PRIPA</name>
<protein>
    <submittedName>
        <fullName evidence="6">PHD finger motif containing protein</fullName>
    </submittedName>
</protein>
<feature type="compositionally biased region" description="Low complexity" evidence="5">
    <location>
        <begin position="357"/>
        <end position="369"/>
    </location>
</feature>
<feature type="region of interest" description="Disordered" evidence="5">
    <location>
        <begin position="619"/>
        <end position="670"/>
    </location>
</feature>
<dbReference type="Pfam" id="PF13831">
    <property type="entry name" value="PHD_2"/>
    <property type="match status" value="1"/>
</dbReference>
<dbReference type="InterPro" id="IPR049773">
    <property type="entry name" value="AF10-like_CC"/>
</dbReference>
<dbReference type="AlphaFoldDB" id="A0A2A6CHP7"/>
<feature type="compositionally biased region" description="Low complexity" evidence="5">
    <location>
        <begin position="257"/>
        <end position="269"/>
    </location>
</feature>
<dbReference type="GO" id="GO:0031491">
    <property type="term" value="F:nucleosome binding"/>
    <property type="evidence" value="ECO:0000318"/>
    <property type="project" value="GO_Central"/>
</dbReference>